<reference evidence="3" key="1">
    <citation type="submission" date="2017-10" db="EMBL/GenBank/DDBJ databases">
        <title>Completed PacBio SMRT sequence of Methylosinus trichosporium OB3b reveals presence of a third large plasmid.</title>
        <authorList>
            <person name="Charles T.C."/>
            <person name="Lynch M.D.J."/>
            <person name="Heil J.R."/>
            <person name="Cheng J."/>
        </authorList>
    </citation>
    <scope>NUCLEOTIDE SEQUENCE [LARGE SCALE GENOMIC DNA]</scope>
    <source>
        <strain evidence="3">OB3b</strain>
    </source>
</reference>
<keyword evidence="3" id="KW-1185">Reference proteome</keyword>
<dbReference type="RefSeq" id="WP_003609700.1">
    <property type="nucleotide sequence ID" value="NZ_ADVE02000001.1"/>
</dbReference>
<dbReference type="AlphaFoldDB" id="A0A2D2CVR7"/>
<feature type="region of interest" description="Disordered" evidence="1">
    <location>
        <begin position="99"/>
        <end position="150"/>
    </location>
</feature>
<protein>
    <submittedName>
        <fullName evidence="2">Uncharacterized protein</fullName>
    </submittedName>
</protein>
<dbReference type="KEGG" id="mtw:CQW49_02505"/>
<sequence>MTIADPRLARLAKMLALHDDAAATDGERAACRHLGEKIAADLGIEFSREAIEKAGGFEHEKRRASSYDFDVDDWLREWMAMTPEQRRASIRDTEETLRRWEERDKKREEERRAAEEERARQKAERDEAMRRQREEEKARKEAENRAEEAERERYRRVKAGIEAPQWNDIEDDHLEWLDRIESLDLSDEDRNFIECVRAGVRDQRLGIYGAPLAKMNDLLKRAAAMEART</sequence>
<evidence type="ECO:0000313" key="3">
    <source>
        <dbReference type="Proteomes" id="UP000230709"/>
    </source>
</evidence>
<accession>A0A2D2CVR7</accession>
<dbReference type="EMBL" id="CP023737">
    <property type="protein sequence ID" value="ATQ66891.1"/>
    <property type="molecule type" value="Genomic_DNA"/>
</dbReference>
<evidence type="ECO:0000256" key="1">
    <source>
        <dbReference type="SAM" id="MobiDB-lite"/>
    </source>
</evidence>
<gene>
    <name evidence="2" type="ORF">CQW49_02505</name>
</gene>
<proteinExistence type="predicted"/>
<organism evidence="2 3">
    <name type="scientific">Methylosinus trichosporium (strain ATCC 35070 / NCIMB 11131 / UNIQEM 75 / OB3b)</name>
    <dbReference type="NCBI Taxonomy" id="595536"/>
    <lineage>
        <taxon>Bacteria</taxon>
        <taxon>Pseudomonadati</taxon>
        <taxon>Pseudomonadota</taxon>
        <taxon>Alphaproteobacteria</taxon>
        <taxon>Hyphomicrobiales</taxon>
        <taxon>Methylocystaceae</taxon>
        <taxon>Methylosinus</taxon>
    </lineage>
</organism>
<evidence type="ECO:0000313" key="2">
    <source>
        <dbReference type="EMBL" id="ATQ66891.1"/>
    </source>
</evidence>
<name>A0A2D2CVR7_METT3</name>
<dbReference type="STRING" id="595536.GCA_000178815_00445"/>
<dbReference type="Proteomes" id="UP000230709">
    <property type="component" value="Chromosome"/>
</dbReference>